<evidence type="ECO:0000256" key="5">
    <source>
        <dbReference type="ARBA" id="ARBA00022741"/>
    </source>
</evidence>
<dbReference type="PANTHER" id="PTHR43294">
    <property type="entry name" value="SODIUM/POTASSIUM-TRANSPORTING ATPASE SUBUNIT ALPHA"/>
    <property type="match status" value="1"/>
</dbReference>
<feature type="transmembrane region" description="Helical" evidence="11">
    <location>
        <begin position="712"/>
        <end position="741"/>
    </location>
</feature>
<dbReference type="InterPro" id="IPR050510">
    <property type="entry name" value="Cation_transp_ATPase_P-type"/>
</dbReference>
<evidence type="ECO:0000256" key="6">
    <source>
        <dbReference type="ARBA" id="ARBA00022840"/>
    </source>
</evidence>
<evidence type="ECO:0000256" key="9">
    <source>
        <dbReference type="ARBA" id="ARBA00023136"/>
    </source>
</evidence>
<dbReference type="PRINTS" id="PR00120">
    <property type="entry name" value="HATPASE"/>
</dbReference>
<dbReference type="Gene3D" id="3.40.1110.10">
    <property type="entry name" value="Calcium-transporting ATPase, cytoplasmic domain N"/>
    <property type="match status" value="1"/>
</dbReference>
<feature type="transmembrane region" description="Helical" evidence="11">
    <location>
        <begin position="64"/>
        <end position="84"/>
    </location>
</feature>
<feature type="transmembrane region" description="Helical" evidence="11">
    <location>
        <begin position="243"/>
        <end position="267"/>
    </location>
</feature>
<evidence type="ECO:0000313" key="14">
    <source>
        <dbReference type="Proteomes" id="UP000294225"/>
    </source>
</evidence>
<dbReference type="Proteomes" id="UP000294225">
    <property type="component" value="Unassembled WGS sequence"/>
</dbReference>
<evidence type="ECO:0000313" key="13">
    <source>
        <dbReference type="EMBL" id="TCC30731.1"/>
    </source>
</evidence>
<dbReference type="InterPro" id="IPR001757">
    <property type="entry name" value="P_typ_ATPase"/>
</dbReference>
<dbReference type="SUPFAM" id="SSF81653">
    <property type="entry name" value="Calcium ATPase, transduction domain A"/>
    <property type="match status" value="1"/>
</dbReference>
<dbReference type="GO" id="GO:0005886">
    <property type="term" value="C:plasma membrane"/>
    <property type="evidence" value="ECO:0007669"/>
    <property type="project" value="UniProtKB-SubCell"/>
</dbReference>
<dbReference type="SUPFAM" id="SSF56784">
    <property type="entry name" value="HAD-like"/>
    <property type="match status" value="1"/>
</dbReference>
<comment type="subcellular location">
    <subcellularLocation>
        <location evidence="1">Cell membrane</location>
        <topology evidence="1">Multi-pass membrane protein</topology>
    </subcellularLocation>
</comment>
<name>A0A4R0IC71_9ACTN</name>
<keyword evidence="9 11" id="KW-0472">Membrane</keyword>
<dbReference type="GO" id="GO:0005524">
    <property type="term" value="F:ATP binding"/>
    <property type="evidence" value="ECO:0007669"/>
    <property type="project" value="UniProtKB-KW"/>
</dbReference>
<organism evidence="13 14">
    <name type="scientific">Kribbella speibonae</name>
    <dbReference type="NCBI Taxonomy" id="1572660"/>
    <lineage>
        <taxon>Bacteria</taxon>
        <taxon>Bacillati</taxon>
        <taxon>Actinomycetota</taxon>
        <taxon>Actinomycetes</taxon>
        <taxon>Propionibacteriales</taxon>
        <taxon>Kribbellaceae</taxon>
        <taxon>Kribbella</taxon>
    </lineage>
</organism>
<dbReference type="InterPro" id="IPR004014">
    <property type="entry name" value="ATPase_P-typ_cation-transptr_N"/>
</dbReference>
<feature type="transmembrane region" description="Helical" evidence="11">
    <location>
        <begin position="826"/>
        <end position="846"/>
    </location>
</feature>
<accession>A0A4R0IC71</accession>
<dbReference type="InterPro" id="IPR023299">
    <property type="entry name" value="ATPase_P-typ_cyto_dom_N"/>
</dbReference>
<dbReference type="PROSITE" id="PS00154">
    <property type="entry name" value="ATPASE_E1_E2"/>
    <property type="match status" value="1"/>
</dbReference>
<keyword evidence="5" id="KW-0547">Nucleotide-binding</keyword>
<evidence type="ECO:0000256" key="10">
    <source>
        <dbReference type="ARBA" id="ARBA00049360"/>
    </source>
</evidence>
<dbReference type="RefSeq" id="WP_131499551.1">
    <property type="nucleotide sequence ID" value="NZ_SJKC01000007.1"/>
</dbReference>
<dbReference type="Gene3D" id="3.40.50.1000">
    <property type="entry name" value="HAD superfamily/HAD-like"/>
    <property type="match status" value="1"/>
</dbReference>
<feature type="transmembrane region" description="Helical" evidence="11">
    <location>
        <begin position="213"/>
        <end position="237"/>
    </location>
</feature>
<dbReference type="GO" id="GO:0016887">
    <property type="term" value="F:ATP hydrolysis activity"/>
    <property type="evidence" value="ECO:0007669"/>
    <property type="project" value="InterPro"/>
</dbReference>
<dbReference type="InterPro" id="IPR023214">
    <property type="entry name" value="HAD_sf"/>
</dbReference>
<keyword evidence="6" id="KW-0067">ATP-binding</keyword>
<evidence type="ECO:0000256" key="11">
    <source>
        <dbReference type="SAM" id="Phobius"/>
    </source>
</evidence>
<sequence>MLTGPRGLSSTEAARRLAHDGPNELPVPRQRAAWKLLVDQLTHLFALMLWAAALLALLTGMAPLAVAIVVIIVLNGGFAFAQEYRADRAAERLRDLLPARVQVIRDGELMSIDAPGLVVGDRVLLAAGDKVSADLQLATVHALAVDESTLTGESVPVRPASTDQVYAGTYVVQGEAEAVVTGVAGATRLAGIQSLTESADRPDSPLTVELHRLIRIIAIIATTVGLSLAAVSLALGLDFTDAFLFGVGVMVALVPEGLLPTVTLALARGAQRMAHGNALVRRLDAVETLGATTYICTDKTGTLTLNQMEVQEVWTPHGIVTMTGSGYDPTGSAAGDPLAIEAAARAAASAIACIRGHAVRKKNRWVAEGDPMEVALDVLARRLGVPAFDQASVRHRVAFSSETRYSAVVANGNTFVIGAPDALLRFCRDGAAADAASAVDELASRGHRVLAVACATGVRVSDGALDLGPCSLELQAVVGLEDPPRQDVRAALDTCRRAGIRIAIVTGDHAATAAVIAREVGLLGPGGLVVTGADLPADDERLGRLLDRDEGVVVARVTPADKLRIARALRARGHVVAMTGDGVNDAPALREADVGVAMGASGSDVARAAADLVLLDDHFASIVRAVELGRATFSNVRRFLTYHLTDNVAELAPFAVWALTGGSIPLAIGVLQVLALDIGTDMLPAIALGIEGPSKRTLDGPARHRRIVDRGLLARAFGILGPTEAVVSMGVFVAILIGSGWHWGAEPASADLVVASGTTFTVIALMQLANAFACRSGRRTVFELPLLGNRALLVAVLAELALIMLFVGQPALADLLGGAWPSYRGWLLAIAAAVVLLLVDTAAKLVRRAHSPGL</sequence>
<dbReference type="SUPFAM" id="SSF81660">
    <property type="entry name" value="Metal cation-transporting ATPase, ATP-binding domain N"/>
    <property type="match status" value="1"/>
</dbReference>
<protein>
    <submittedName>
        <fullName evidence="13">Cation-transporting P-type ATPase</fullName>
    </submittedName>
</protein>
<evidence type="ECO:0000256" key="2">
    <source>
        <dbReference type="ARBA" id="ARBA00005675"/>
    </source>
</evidence>
<dbReference type="Pfam" id="PF00690">
    <property type="entry name" value="Cation_ATPase_N"/>
    <property type="match status" value="1"/>
</dbReference>
<evidence type="ECO:0000259" key="12">
    <source>
        <dbReference type="SMART" id="SM00831"/>
    </source>
</evidence>
<evidence type="ECO:0000256" key="8">
    <source>
        <dbReference type="ARBA" id="ARBA00022989"/>
    </source>
</evidence>
<keyword evidence="4 11" id="KW-0812">Transmembrane</keyword>
<dbReference type="InterPro" id="IPR059000">
    <property type="entry name" value="ATPase_P-type_domA"/>
</dbReference>
<dbReference type="SFLD" id="SFLDG00002">
    <property type="entry name" value="C1.7:_P-type_atpase_like"/>
    <property type="match status" value="1"/>
</dbReference>
<dbReference type="InterPro" id="IPR008250">
    <property type="entry name" value="ATPase_P-typ_transduc_dom_A_sf"/>
</dbReference>
<dbReference type="Pfam" id="PF00689">
    <property type="entry name" value="Cation_ATPase_C"/>
    <property type="match status" value="1"/>
</dbReference>
<evidence type="ECO:0000256" key="1">
    <source>
        <dbReference type="ARBA" id="ARBA00004651"/>
    </source>
</evidence>
<dbReference type="InterPro" id="IPR006068">
    <property type="entry name" value="ATPase_P-typ_cation-transptr_C"/>
</dbReference>
<dbReference type="NCBIfam" id="TIGR01494">
    <property type="entry name" value="ATPase_P-type"/>
    <property type="match status" value="2"/>
</dbReference>
<dbReference type="PRINTS" id="PR00119">
    <property type="entry name" value="CATATPASE"/>
</dbReference>
<comment type="caution">
    <text evidence="13">The sequence shown here is derived from an EMBL/GenBank/DDBJ whole genome shotgun (WGS) entry which is preliminary data.</text>
</comment>
<dbReference type="InterPro" id="IPR044492">
    <property type="entry name" value="P_typ_ATPase_HD_dom"/>
</dbReference>
<dbReference type="SFLD" id="SFLDS00003">
    <property type="entry name" value="Haloacid_Dehalogenase"/>
    <property type="match status" value="1"/>
</dbReference>
<dbReference type="Pfam" id="PF00122">
    <property type="entry name" value="E1-E2_ATPase"/>
    <property type="match status" value="1"/>
</dbReference>
<proteinExistence type="inferred from homology"/>
<dbReference type="SUPFAM" id="SSF81665">
    <property type="entry name" value="Calcium ATPase, transmembrane domain M"/>
    <property type="match status" value="1"/>
</dbReference>
<dbReference type="EMBL" id="SJKC01000007">
    <property type="protein sequence ID" value="TCC30731.1"/>
    <property type="molecule type" value="Genomic_DNA"/>
</dbReference>
<feature type="transmembrane region" description="Helical" evidence="11">
    <location>
        <begin position="786"/>
        <end position="806"/>
    </location>
</feature>
<dbReference type="Pfam" id="PF00702">
    <property type="entry name" value="Hydrolase"/>
    <property type="match status" value="1"/>
</dbReference>
<keyword evidence="3" id="KW-1003">Cell membrane</keyword>
<dbReference type="SMART" id="SM00831">
    <property type="entry name" value="Cation_ATPase_N"/>
    <property type="match status" value="1"/>
</dbReference>
<feature type="transmembrane region" description="Helical" evidence="11">
    <location>
        <begin position="753"/>
        <end position="774"/>
    </location>
</feature>
<dbReference type="Gene3D" id="2.70.150.10">
    <property type="entry name" value="Calcium-transporting ATPase, cytoplasmic transduction domain A"/>
    <property type="match status" value="1"/>
</dbReference>
<feature type="domain" description="Cation-transporting P-type ATPase N-terminal" evidence="12">
    <location>
        <begin position="2"/>
        <end position="61"/>
    </location>
</feature>
<reference evidence="13 14" key="1">
    <citation type="submission" date="2019-02" db="EMBL/GenBank/DDBJ databases">
        <title>Kribbella capetownensis sp. nov. and Kribbella speibonae sp. nov., isolated from soil.</title>
        <authorList>
            <person name="Curtis S.M."/>
            <person name="Norton I."/>
            <person name="Everest G.J."/>
            <person name="Meyers P.R."/>
        </authorList>
    </citation>
    <scope>NUCLEOTIDE SEQUENCE [LARGE SCALE GENOMIC DNA]</scope>
    <source>
        <strain evidence="13 14">YM55</strain>
    </source>
</reference>
<gene>
    <name evidence="13" type="ORF">E0H92_37035</name>
</gene>
<dbReference type="Gene3D" id="1.20.1110.10">
    <property type="entry name" value="Calcium-transporting ATPase, transmembrane domain"/>
    <property type="match status" value="1"/>
</dbReference>
<dbReference type="InterPro" id="IPR023298">
    <property type="entry name" value="ATPase_P-typ_TM_dom_sf"/>
</dbReference>
<keyword evidence="7" id="KW-1278">Translocase</keyword>
<comment type="catalytic activity">
    <reaction evidence="10">
        <text>ATP + H2O = ADP + phosphate + H(+)</text>
        <dbReference type="Rhea" id="RHEA:13065"/>
        <dbReference type="ChEBI" id="CHEBI:15377"/>
        <dbReference type="ChEBI" id="CHEBI:15378"/>
        <dbReference type="ChEBI" id="CHEBI:30616"/>
        <dbReference type="ChEBI" id="CHEBI:43474"/>
        <dbReference type="ChEBI" id="CHEBI:456216"/>
    </reaction>
</comment>
<evidence type="ECO:0000256" key="3">
    <source>
        <dbReference type="ARBA" id="ARBA00022475"/>
    </source>
</evidence>
<dbReference type="SFLD" id="SFLDF00027">
    <property type="entry name" value="p-type_atpase"/>
    <property type="match status" value="1"/>
</dbReference>
<keyword evidence="8 11" id="KW-1133">Transmembrane helix</keyword>
<dbReference type="PANTHER" id="PTHR43294:SF21">
    <property type="entry name" value="CATION TRANSPORTING ATPASE"/>
    <property type="match status" value="1"/>
</dbReference>
<dbReference type="InterPro" id="IPR018303">
    <property type="entry name" value="ATPase_P-typ_P_site"/>
</dbReference>
<evidence type="ECO:0000256" key="7">
    <source>
        <dbReference type="ARBA" id="ARBA00022967"/>
    </source>
</evidence>
<dbReference type="AlphaFoldDB" id="A0A4R0IC71"/>
<dbReference type="InterPro" id="IPR036412">
    <property type="entry name" value="HAD-like_sf"/>
</dbReference>
<comment type="similarity">
    <text evidence="2">Belongs to the cation transport ATPase (P-type) (TC 3.A.3) family. Type IIA subfamily.</text>
</comment>
<evidence type="ECO:0000256" key="4">
    <source>
        <dbReference type="ARBA" id="ARBA00022692"/>
    </source>
</evidence>